<dbReference type="EMBL" id="ABLOJW010000008">
    <property type="protein sequence ID" value="EKT4092407.1"/>
    <property type="molecule type" value="Genomic_DNA"/>
</dbReference>
<reference evidence="2" key="1">
    <citation type="submission" date="2022-07" db="EMBL/GenBank/DDBJ databases">
        <authorList>
            <consortium name="DAFM: The Division of Animal and Food Microbiology"/>
        </authorList>
    </citation>
    <scope>NUCLEOTIDE SEQUENCE</scope>
    <source>
        <strain evidence="2">19MO01SH01-2</strain>
    </source>
</reference>
<dbReference type="SMART" id="SM01321">
    <property type="entry name" value="Y1_Tnp"/>
    <property type="match status" value="1"/>
</dbReference>
<dbReference type="GO" id="GO:0004803">
    <property type="term" value="F:transposase activity"/>
    <property type="evidence" value="ECO:0007669"/>
    <property type="project" value="InterPro"/>
</dbReference>
<dbReference type="GO" id="GO:0006313">
    <property type="term" value="P:DNA transposition"/>
    <property type="evidence" value="ECO:0007669"/>
    <property type="project" value="InterPro"/>
</dbReference>
<dbReference type="Pfam" id="PF01797">
    <property type="entry name" value="Y1_Tnp"/>
    <property type="match status" value="1"/>
</dbReference>
<dbReference type="InterPro" id="IPR002686">
    <property type="entry name" value="Transposase_17"/>
</dbReference>
<feature type="domain" description="Transposase IS200-like" evidence="1">
    <location>
        <begin position="9"/>
        <end position="124"/>
    </location>
</feature>
<evidence type="ECO:0000313" key="2">
    <source>
        <dbReference type="EMBL" id="EKT4092407.1"/>
    </source>
</evidence>
<dbReference type="RefSeq" id="WP_110711468.1">
    <property type="nucleotide sequence ID" value="NZ_CP029773.1"/>
</dbReference>
<dbReference type="PANTHER" id="PTHR34322:SF2">
    <property type="entry name" value="TRANSPOSASE IS200-LIKE DOMAIN-CONTAINING PROTEIN"/>
    <property type="match status" value="1"/>
</dbReference>
<evidence type="ECO:0000259" key="1">
    <source>
        <dbReference type="SMART" id="SM01321"/>
    </source>
</evidence>
<protein>
    <submittedName>
        <fullName evidence="2">Transposase</fullName>
    </submittedName>
</protein>
<dbReference type="SUPFAM" id="SSF143422">
    <property type="entry name" value="Transposase IS200-like"/>
    <property type="match status" value="1"/>
</dbReference>
<proteinExistence type="predicted"/>
<gene>
    <name evidence="2" type="ORF">QEG23_001914</name>
</gene>
<dbReference type="GO" id="GO:0003677">
    <property type="term" value="F:DNA binding"/>
    <property type="evidence" value="ECO:0007669"/>
    <property type="project" value="InterPro"/>
</dbReference>
<comment type="caution">
    <text evidence="2">The sequence shown here is derived from an EMBL/GenBank/DDBJ whole genome shotgun (WGS) entry which is preliminary data.</text>
</comment>
<dbReference type="InterPro" id="IPR036515">
    <property type="entry name" value="Transposase_17_sf"/>
</dbReference>
<evidence type="ECO:0000313" key="3">
    <source>
        <dbReference type="Proteomes" id="UP001218208"/>
    </source>
</evidence>
<dbReference type="Proteomes" id="UP001218208">
    <property type="component" value="Unassembled WGS sequence"/>
</dbReference>
<dbReference type="AlphaFoldDB" id="A0AAI9C1A3"/>
<organism evidence="2 3">
    <name type="scientific">Stenotrophomonas maltophilia</name>
    <name type="common">Pseudomonas maltophilia</name>
    <name type="synonym">Xanthomonas maltophilia</name>
    <dbReference type="NCBI Taxonomy" id="40324"/>
    <lineage>
        <taxon>Bacteria</taxon>
        <taxon>Pseudomonadati</taxon>
        <taxon>Pseudomonadota</taxon>
        <taxon>Gammaproteobacteria</taxon>
        <taxon>Lysobacterales</taxon>
        <taxon>Lysobacteraceae</taxon>
        <taxon>Stenotrophomonas</taxon>
        <taxon>Stenotrophomonas maltophilia group</taxon>
    </lineage>
</organism>
<accession>A0AAI9C1A3</accession>
<dbReference type="Gene3D" id="3.30.70.1290">
    <property type="entry name" value="Transposase IS200-like"/>
    <property type="match status" value="1"/>
</dbReference>
<dbReference type="PANTHER" id="PTHR34322">
    <property type="entry name" value="TRANSPOSASE, Y1_TNP DOMAIN-CONTAINING"/>
    <property type="match status" value="1"/>
</dbReference>
<sequence>MPRPRRIDAPGYPQHVVQRGNNRQPVFFTDDDRVAYLRLLCHHADQQHCRVHAYVLMDNHVHLLATPDVSGGLSRMMQAVSRAYVRRVNGQQGRTGTLWEGRFHSTVVDTDRYLLACQRYIELNPVRAGKVAHPGDYRWSSYRANARGRANALLVPHSAFEFIAADADERHRRYAEFIAQGIPAGDLVAMRGALQSQRRLSGPLMGSEPFRDAKGI</sequence>
<name>A0AAI9C1A3_STEMA</name>